<reference evidence="4 5" key="1">
    <citation type="submission" date="2024-10" db="EMBL/GenBank/DDBJ databases">
        <title>Updated reference genomes for cyclostephanoid diatoms.</title>
        <authorList>
            <person name="Roberts W.R."/>
            <person name="Alverson A.J."/>
        </authorList>
    </citation>
    <scope>NUCLEOTIDE SEQUENCE [LARGE SCALE GENOMIC DNA]</scope>
    <source>
        <strain evidence="4 5">AJA010-31</strain>
    </source>
</reference>
<keyword evidence="2" id="KW-0472">Membrane</keyword>
<evidence type="ECO:0000256" key="1">
    <source>
        <dbReference type="ARBA" id="ARBA00022676"/>
    </source>
</evidence>
<proteinExistence type="predicted"/>
<sequence length="503" mass="56520">MCLITNAKETVKVSSPPSLTESTVSSFSSTDSESNGLKVLICSENVPPQVNGIARRIGMYADGLRDIGCEVDVLHPDSGSSKVFSHVNPWNFTARMMIINPIHLLKLLMTPYDVVHVVMPANISCMWVLAAFKIYRCLMRQSKPALVVSWHCNIVDYLQHFSMGPLRFIAYACFFLLFGMLPMISDRVLTPTKKSEPMLVKLWKRTEVGRRAGVCFTGVDKTEFSPDAKESEWGRNWAASKEKYLAKVGKKHLIICVGRLSPEKGVDELIKVLRRLKDCALWLVGDGPHRPHLEQLARELKVPVQFLGYQSGDALHSVYCQADLFVCPSLTETFGQTVNEALASQVRVALPSVAVFNEAYGAAIPADAFWKPLDQTDMARAISRQLQRHAKNDACGIPNLDKLKSWPDACEALLQEYHDAFQDRQHTFTLFCWAYFPIWWTFSAMTIISFFVFSQIRTFCGGSVRLFFRSSAESVLIKVASLQRLPSANSLQRIEKGQKNSVH</sequence>
<dbReference type="GO" id="GO:0016757">
    <property type="term" value="F:glycosyltransferase activity"/>
    <property type="evidence" value="ECO:0007669"/>
    <property type="project" value="UniProtKB-KW"/>
</dbReference>
<keyword evidence="5" id="KW-1185">Reference proteome</keyword>
<dbReference type="InterPro" id="IPR001296">
    <property type="entry name" value="Glyco_trans_1"/>
</dbReference>
<dbReference type="AlphaFoldDB" id="A0ABD3MXB0"/>
<evidence type="ECO:0000313" key="5">
    <source>
        <dbReference type="Proteomes" id="UP001530400"/>
    </source>
</evidence>
<dbReference type="PANTHER" id="PTHR45947:SF3">
    <property type="entry name" value="SULFOQUINOVOSYL TRANSFERASE SQD2"/>
    <property type="match status" value="1"/>
</dbReference>
<feature type="transmembrane region" description="Helical" evidence="2">
    <location>
        <begin position="168"/>
        <end position="185"/>
    </location>
</feature>
<feature type="transmembrane region" description="Helical" evidence="2">
    <location>
        <begin position="114"/>
        <end position="135"/>
    </location>
</feature>
<organism evidence="4 5">
    <name type="scientific">Cyclotella atomus</name>
    <dbReference type="NCBI Taxonomy" id="382360"/>
    <lineage>
        <taxon>Eukaryota</taxon>
        <taxon>Sar</taxon>
        <taxon>Stramenopiles</taxon>
        <taxon>Ochrophyta</taxon>
        <taxon>Bacillariophyta</taxon>
        <taxon>Coscinodiscophyceae</taxon>
        <taxon>Thalassiosirophycidae</taxon>
        <taxon>Stephanodiscales</taxon>
        <taxon>Stephanodiscaceae</taxon>
        <taxon>Cyclotella</taxon>
    </lineage>
</organism>
<keyword evidence="1" id="KW-0808">Transferase</keyword>
<evidence type="ECO:0000313" key="4">
    <source>
        <dbReference type="EMBL" id="KAL3767456.1"/>
    </source>
</evidence>
<protein>
    <recommendedName>
        <fullName evidence="3">Glycosyl transferase family 1 domain-containing protein</fullName>
    </recommendedName>
</protein>
<keyword evidence="2" id="KW-0812">Transmembrane</keyword>
<comment type="caution">
    <text evidence="4">The sequence shown here is derived from an EMBL/GenBank/DDBJ whole genome shotgun (WGS) entry which is preliminary data.</text>
</comment>
<accession>A0ABD3MXB0</accession>
<feature type="transmembrane region" description="Helical" evidence="2">
    <location>
        <begin position="433"/>
        <end position="453"/>
    </location>
</feature>
<keyword evidence="1" id="KW-0328">Glycosyltransferase</keyword>
<feature type="domain" description="Glycosyl transferase family 1" evidence="3">
    <location>
        <begin position="245"/>
        <end position="387"/>
    </location>
</feature>
<keyword evidence="2" id="KW-1133">Transmembrane helix</keyword>
<dbReference type="Pfam" id="PF00534">
    <property type="entry name" value="Glycos_transf_1"/>
    <property type="match status" value="1"/>
</dbReference>
<dbReference type="SUPFAM" id="SSF53756">
    <property type="entry name" value="UDP-Glycosyltransferase/glycogen phosphorylase"/>
    <property type="match status" value="1"/>
</dbReference>
<dbReference type="EMBL" id="JALLPJ020001364">
    <property type="protein sequence ID" value="KAL3767456.1"/>
    <property type="molecule type" value="Genomic_DNA"/>
</dbReference>
<dbReference type="PANTHER" id="PTHR45947">
    <property type="entry name" value="SULFOQUINOVOSYL TRANSFERASE SQD2"/>
    <property type="match status" value="1"/>
</dbReference>
<name>A0ABD3MXB0_9STRA</name>
<dbReference type="InterPro" id="IPR050194">
    <property type="entry name" value="Glycosyltransferase_grp1"/>
</dbReference>
<dbReference type="Gene3D" id="3.40.50.2000">
    <property type="entry name" value="Glycogen Phosphorylase B"/>
    <property type="match status" value="2"/>
</dbReference>
<evidence type="ECO:0000259" key="3">
    <source>
        <dbReference type="Pfam" id="PF00534"/>
    </source>
</evidence>
<gene>
    <name evidence="4" type="ORF">ACHAWO_012846</name>
</gene>
<dbReference type="Proteomes" id="UP001530400">
    <property type="component" value="Unassembled WGS sequence"/>
</dbReference>
<evidence type="ECO:0000256" key="2">
    <source>
        <dbReference type="SAM" id="Phobius"/>
    </source>
</evidence>